<comment type="similarity">
    <text evidence="1">Belongs to the SMC family. SbcC subfamily.</text>
</comment>
<sequence>MKKIEQFQITSMTIAGFKSYQDPTELTFGNPTIITGGNGRGKTSIADAIAFAITGTPFFGERGIDKLHNEASPDVFVSLRFVDETGSHGLTRTRKKNRMTITYDGYELRQLDLTDMFGERDVFLSIFNPLYFIEELGDAGKNLLEMYLPMIPHEAVLAQLSAPVQDSLRDKEILSPGTYLTKKRAEIRELENHIIYLNGQKDLAVSQGRERRQAAQALAQSLEAVRSELAALEEKQFAGMDVPALQEHLVDLSARYGESHRDDQAETAQRRASLQTLREKVAQRQAEQYASPYTKAMAEAEAKMKELGRRYSRETKAYEALVPGTVCPTCHRQITEASLPEVQEELKKAAGAILAEGKTKQEELKQLQELDQKSASTFEQFKADDIQAWSAEIEKLEEQDHQAEQTAGNQAQELRAKIQMLNDDLTYGRLTPEEYDRMVECRKEVRKAETELSTLQGMTEMYPSDFDQQIAQDEQEITELKKHIADVVIYVSKRAELTFSQLKMNRVEISLYDIVKSTGEFKDAFRFTYGGRRYDRLSLSEKVRAGMEVSELIKRLTGRNYPVFVDNMESIDDLANVRPTGQVIMAKCVRGAELQVRPVSEPVRQAA</sequence>
<evidence type="ECO:0000256" key="4">
    <source>
        <dbReference type="SAM" id="Coils"/>
    </source>
</evidence>
<dbReference type="AlphaFoldDB" id="A0AAW6CGC4"/>
<evidence type="ECO:0000256" key="3">
    <source>
        <dbReference type="ARBA" id="ARBA00013368"/>
    </source>
</evidence>
<keyword evidence="4" id="KW-0175">Coiled coil</keyword>
<evidence type="ECO:0000256" key="2">
    <source>
        <dbReference type="ARBA" id="ARBA00011322"/>
    </source>
</evidence>
<comment type="caution">
    <text evidence="6">The sequence shown here is derived from an EMBL/GenBank/DDBJ whole genome shotgun (WGS) entry which is preliminary data.</text>
</comment>
<dbReference type="RefSeq" id="WP_195383871.1">
    <property type="nucleotide sequence ID" value="NZ_JADMVZ010000006.1"/>
</dbReference>
<evidence type="ECO:0000313" key="6">
    <source>
        <dbReference type="EMBL" id="MDB7932192.1"/>
    </source>
</evidence>
<dbReference type="Proteomes" id="UP001211173">
    <property type="component" value="Unassembled WGS sequence"/>
</dbReference>
<gene>
    <name evidence="6" type="ORF">PNE06_03795</name>
</gene>
<dbReference type="Gene3D" id="3.40.50.300">
    <property type="entry name" value="P-loop containing nucleotide triphosphate hydrolases"/>
    <property type="match status" value="1"/>
</dbReference>
<dbReference type="PANTHER" id="PTHR32114:SF2">
    <property type="entry name" value="ABC TRANSPORTER ABCH.3"/>
    <property type="match status" value="1"/>
</dbReference>
<dbReference type="InterPro" id="IPR027417">
    <property type="entry name" value="P-loop_NTPase"/>
</dbReference>
<dbReference type="PANTHER" id="PTHR32114">
    <property type="entry name" value="ABC TRANSPORTER ABCH.3"/>
    <property type="match status" value="1"/>
</dbReference>
<evidence type="ECO:0000313" key="7">
    <source>
        <dbReference type="Proteomes" id="UP001211173"/>
    </source>
</evidence>
<protein>
    <recommendedName>
        <fullName evidence="3">Nuclease SbcCD subunit C</fullName>
    </recommendedName>
</protein>
<evidence type="ECO:0000259" key="5">
    <source>
        <dbReference type="Pfam" id="PF13175"/>
    </source>
</evidence>
<dbReference type="EMBL" id="JAQLWV010000004">
    <property type="protein sequence ID" value="MDB7932192.1"/>
    <property type="molecule type" value="Genomic_DNA"/>
</dbReference>
<dbReference type="SUPFAM" id="SSF75712">
    <property type="entry name" value="Rad50 coiled-coil Zn hook"/>
    <property type="match status" value="1"/>
</dbReference>
<organism evidence="6 7">
    <name type="scientific">Flavonifractor plautii</name>
    <name type="common">Fusobacterium plautii</name>
    <dbReference type="NCBI Taxonomy" id="292800"/>
    <lineage>
        <taxon>Bacteria</taxon>
        <taxon>Bacillati</taxon>
        <taxon>Bacillota</taxon>
        <taxon>Clostridia</taxon>
        <taxon>Eubacteriales</taxon>
        <taxon>Oscillospiraceae</taxon>
        <taxon>Flavonifractor</taxon>
    </lineage>
</organism>
<proteinExistence type="inferred from homology"/>
<evidence type="ECO:0000256" key="1">
    <source>
        <dbReference type="ARBA" id="ARBA00006930"/>
    </source>
</evidence>
<reference evidence="6" key="1">
    <citation type="submission" date="2023-01" db="EMBL/GenBank/DDBJ databases">
        <title>Human gut microbiome strain richness.</title>
        <authorList>
            <person name="Chen-Liaw A."/>
        </authorList>
    </citation>
    <scope>NUCLEOTIDE SEQUENCE</scope>
    <source>
        <strain evidence="6">1001287st1_F4_1001285I_161205</strain>
    </source>
</reference>
<feature type="coiled-coil region" evidence="4">
    <location>
        <begin position="379"/>
        <end position="458"/>
    </location>
</feature>
<feature type="domain" description="Endonuclease GajA/Old nuclease/RecF-like AAA" evidence="5">
    <location>
        <begin position="9"/>
        <end position="360"/>
    </location>
</feature>
<name>A0AAW6CGC4_FLAPL</name>
<comment type="subunit">
    <text evidence="2">Heterodimer of SbcC and SbcD.</text>
</comment>
<dbReference type="SUPFAM" id="SSF52540">
    <property type="entry name" value="P-loop containing nucleoside triphosphate hydrolases"/>
    <property type="match status" value="1"/>
</dbReference>
<dbReference type="InterPro" id="IPR041685">
    <property type="entry name" value="AAA_GajA/Old/RecF-like"/>
</dbReference>
<dbReference type="Pfam" id="PF13175">
    <property type="entry name" value="AAA_15"/>
    <property type="match status" value="1"/>
</dbReference>
<accession>A0AAW6CGC4</accession>